<feature type="transmembrane region" description="Helical" evidence="3">
    <location>
        <begin position="336"/>
        <end position="356"/>
    </location>
</feature>
<name>Q24HH1_TETTS</name>
<proteinExistence type="predicted"/>
<dbReference type="PANTHER" id="PTHR13018:SF135">
    <property type="entry name" value="CSC1_OSCA1-LIKE 7TM REGION DOMAIN-CONTAINING PROTEIN"/>
    <property type="match status" value="1"/>
</dbReference>
<feature type="coiled-coil region" evidence="1">
    <location>
        <begin position="208"/>
        <end position="260"/>
    </location>
</feature>
<organism evidence="4 5">
    <name type="scientific">Tetrahymena thermophila (strain SB210)</name>
    <dbReference type="NCBI Taxonomy" id="312017"/>
    <lineage>
        <taxon>Eukaryota</taxon>
        <taxon>Sar</taxon>
        <taxon>Alveolata</taxon>
        <taxon>Ciliophora</taxon>
        <taxon>Intramacronucleata</taxon>
        <taxon>Oligohymenophorea</taxon>
        <taxon>Hymenostomatida</taxon>
        <taxon>Tetrahymenina</taxon>
        <taxon>Tetrahymenidae</taxon>
        <taxon>Tetrahymena</taxon>
    </lineage>
</organism>
<feature type="transmembrane region" description="Helical" evidence="3">
    <location>
        <begin position="517"/>
        <end position="542"/>
    </location>
</feature>
<evidence type="ECO:0000313" key="4">
    <source>
        <dbReference type="EMBL" id="EAS07260.3"/>
    </source>
</evidence>
<feature type="transmembrane region" description="Helical" evidence="3">
    <location>
        <begin position="650"/>
        <end position="675"/>
    </location>
</feature>
<keyword evidence="3" id="KW-1133">Transmembrane helix</keyword>
<dbReference type="AlphaFoldDB" id="Q24HH1"/>
<gene>
    <name evidence="4" type="ORF">TTHERM_01001530</name>
</gene>
<feature type="compositionally biased region" description="Basic and acidic residues" evidence="2">
    <location>
        <begin position="926"/>
        <end position="941"/>
    </location>
</feature>
<dbReference type="EMBL" id="GG662244">
    <property type="protein sequence ID" value="EAS07260.3"/>
    <property type="molecule type" value="Genomic_DNA"/>
</dbReference>
<feature type="transmembrane region" description="Helical" evidence="3">
    <location>
        <begin position="58"/>
        <end position="77"/>
    </location>
</feature>
<reference evidence="5" key="1">
    <citation type="journal article" date="2006" name="PLoS Biol.">
        <title>Macronuclear genome sequence of the ciliate Tetrahymena thermophila, a model eukaryote.</title>
        <authorList>
            <person name="Eisen J.A."/>
            <person name="Coyne R.S."/>
            <person name="Wu M."/>
            <person name="Wu D."/>
            <person name="Thiagarajan M."/>
            <person name="Wortman J.R."/>
            <person name="Badger J.H."/>
            <person name="Ren Q."/>
            <person name="Amedeo P."/>
            <person name="Jones K.M."/>
            <person name="Tallon L.J."/>
            <person name="Delcher A.L."/>
            <person name="Salzberg S.L."/>
            <person name="Silva J.C."/>
            <person name="Haas B.J."/>
            <person name="Majoros W.H."/>
            <person name="Farzad M."/>
            <person name="Carlton J.M."/>
            <person name="Smith R.K. Jr."/>
            <person name="Garg J."/>
            <person name="Pearlman R.E."/>
            <person name="Karrer K.M."/>
            <person name="Sun L."/>
            <person name="Manning G."/>
            <person name="Elde N.C."/>
            <person name="Turkewitz A.P."/>
            <person name="Asai D.J."/>
            <person name="Wilkes D.E."/>
            <person name="Wang Y."/>
            <person name="Cai H."/>
            <person name="Collins K."/>
            <person name="Stewart B.A."/>
            <person name="Lee S.R."/>
            <person name="Wilamowska K."/>
            <person name="Weinberg Z."/>
            <person name="Ruzzo W.L."/>
            <person name="Wloga D."/>
            <person name="Gaertig J."/>
            <person name="Frankel J."/>
            <person name="Tsao C.-C."/>
            <person name="Gorovsky M.A."/>
            <person name="Keeling P.J."/>
            <person name="Waller R.F."/>
            <person name="Patron N.J."/>
            <person name="Cherry J.M."/>
            <person name="Stover N.A."/>
            <person name="Krieger C.J."/>
            <person name="del Toro C."/>
            <person name="Ryder H.F."/>
            <person name="Williamson S.C."/>
            <person name="Barbeau R.A."/>
            <person name="Hamilton E.P."/>
            <person name="Orias E."/>
        </authorList>
    </citation>
    <scope>NUCLEOTIDE SEQUENCE [LARGE SCALE GENOMIC DNA]</scope>
    <source>
        <strain evidence="5">SB210</strain>
    </source>
</reference>
<feature type="transmembrane region" description="Helical" evidence="3">
    <location>
        <begin position="414"/>
        <end position="431"/>
    </location>
</feature>
<feature type="transmembrane region" description="Helical" evidence="3">
    <location>
        <begin position="451"/>
        <end position="473"/>
    </location>
</feature>
<dbReference type="HOGENOM" id="CLU_248647_0_0_1"/>
<keyword evidence="1" id="KW-0175">Coiled coil</keyword>
<evidence type="ECO:0000256" key="1">
    <source>
        <dbReference type="SAM" id="Coils"/>
    </source>
</evidence>
<feature type="transmembrane region" description="Helical" evidence="3">
    <location>
        <begin position="695"/>
        <end position="714"/>
    </location>
</feature>
<dbReference type="InterPro" id="IPR045122">
    <property type="entry name" value="Csc1-like"/>
</dbReference>
<feature type="transmembrane region" description="Helical" evidence="3">
    <location>
        <begin position="118"/>
        <end position="139"/>
    </location>
</feature>
<evidence type="ECO:0000256" key="3">
    <source>
        <dbReference type="SAM" id="Phobius"/>
    </source>
</evidence>
<keyword evidence="3 4" id="KW-0812">Transmembrane</keyword>
<dbReference type="eggNOG" id="ENOG502SM9Z">
    <property type="taxonomic scope" value="Eukaryota"/>
</dbReference>
<dbReference type="PANTHER" id="PTHR13018">
    <property type="entry name" value="PROBABLE MEMBRANE PROTEIN DUF221-RELATED"/>
    <property type="match status" value="1"/>
</dbReference>
<dbReference type="GO" id="GO:0005886">
    <property type="term" value="C:plasma membrane"/>
    <property type="evidence" value="ECO:0007669"/>
    <property type="project" value="TreeGrafter"/>
</dbReference>
<dbReference type="RefSeq" id="XP_001027502.3">
    <property type="nucleotide sequence ID" value="XM_001027502.3"/>
</dbReference>
<evidence type="ECO:0000313" key="5">
    <source>
        <dbReference type="Proteomes" id="UP000009168"/>
    </source>
</evidence>
<protein>
    <submittedName>
        <fullName evidence="4">Transmembrane protein, putative</fullName>
    </submittedName>
</protein>
<dbReference type="GeneID" id="7839677"/>
<feature type="transmembrane region" description="Helical" evidence="3">
    <location>
        <begin position="591"/>
        <end position="617"/>
    </location>
</feature>
<dbReference type="KEGG" id="tet:TTHERM_01001530"/>
<dbReference type="GO" id="GO:0005227">
    <property type="term" value="F:calcium-activated cation channel activity"/>
    <property type="evidence" value="ECO:0007669"/>
    <property type="project" value="InterPro"/>
</dbReference>
<feature type="region of interest" description="Disordered" evidence="2">
    <location>
        <begin position="904"/>
        <end position="963"/>
    </location>
</feature>
<feature type="compositionally biased region" description="Polar residues" evidence="2">
    <location>
        <begin position="904"/>
        <end position="925"/>
    </location>
</feature>
<dbReference type="InParanoid" id="Q24HH1"/>
<evidence type="ECO:0000256" key="2">
    <source>
        <dbReference type="SAM" id="MobiDB-lite"/>
    </source>
</evidence>
<keyword evidence="5" id="KW-1185">Reference proteome</keyword>
<keyword evidence="3" id="KW-0472">Membrane</keyword>
<sequence>MINNLDVSQSQQNQYKYRKNSTLYFKSKFKQPPQGIFDQITPSYGLGIGIYFDLIQQLFGIFLVIFIVSIGCLYLNINANGIYGEFRLELDVLTLANMPIIVTNNPDNKSDTQMRMNIYYIIDCAYTIIFFIYLIYARVSTYKKIAKIKEISDSIKYFTVQVTGFPDSIINAYEIKSHFEQLNDHKFSVVECILQRNYQDTLKYQRQKLNLQQQLEIELNRSDLLQEKTAEEVQIRDEKLEYLKQQIQEVDEKIKKYINTNLSNEELSSVKAFVTFSDRKQRKYALNLYENWGGVQDPSLKYKNMHALNVYKAEDPSCIIWENQDSTLPDIYAYKCLSLVVGIVMTILFLITFLIFSSYYKDTWRVDCYDCIQNLTMKSSDPRYEQCVCMSNSSFKQDPNVTCQSSYSVSVPNTIFGLIMSILLFFTRIFMEICIIKEKHNSVVQKEKSIFLSLFFWTTLNSILFIFFFHFTFGTEPVSLQKYFSYVTPFKNSQDMMLILFPSDVDRNWIINVGYKITLISLFNSLFPQIVTLAINLSVEWFKEQKQEKKRIDFIIDRNPNLNLRKDHPELNKNTEFSLPDRYAQVAFTCYLGFIFAGPIPILLLVAALSLSFQIFFDRYMLIRYNSFDVIKYQRLEVEYSKLAIHFLKWMPWCIVLHLLFSVYCFASPSIFPNIQALNIILTDSQMPNQFVQRLAKSIILSGLLGLILIILFFTDILKCNKCLKKKKKQDTQIYDEEKVCTQDIYINSLKNIQDQGKLITYDISENEDYVDIIDLINQEFQKISHKNKLEEISKDQIEMYVNQMTENLNQQNLQNTNRLPQQKSNIFNTKSQRDYKQIFEKKFHPNNSQLHESNIKIEQPGLDNSIVNPNNLSQIQNNEEDPIINQNHNQSIDLGKSKEAFNQNDSQKNSLNNQQEQSQIQNLKNVRESENSSPKKDTKERKKKKKLKLADNEIQNLIKDYQ</sequence>
<dbReference type="Proteomes" id="UP000009168">
    <property type="component" value="Unassembled WGS sequence"/>
</dbReference>
<accession>Q24HH1</accession>